<evidence type="ECO:0000313" key="4">
    <source>
        <dbReference type="EMBL" id="RCV09269.1"/>
    </source>
</evidence>
<evidence type="ECO:0000256" key="2">
    <source>
        <dbReference type="SAM" id="MobiDB-lite"/>
    </source>
</evidence>
<feature type="coiled-coil region" evidence="1">
    <location>
        <begin position="31"/>
        <end position="58"/>
    </location>
</feature>
<reference evidence="4" key="1">
    <citation type="journal article" date="2012" name="Nat. Biotechnol.">
        <title>Reference genome sequence of the model plant Setaria.</title>
        <authorList>
            <person name="Bennetzen J.L."/>
            <person name="Schmutz J."/>
            <person name="Wang H."/>
            <person name="Percifield R."/>
            <person name="Hawkins J."/>
            <person name="Pontaroli A.C."/>
            <person name="Estep M."/>
            <person name="Feng L."/>
            <person name="Vaughn J.N."/>
            <person name="Grimwood J."/>
            <person name="Jenkins J."/>
            <person name="Barry K."/>
            <person name="Lindquist E."/>
            <person name="Hellsten U."/>
            <person name="Deshpande S."/>
            <person name="Wang X."/>
            <person name="Wu X."/>
            <person name="Mitros T."/>
            <person name="Triplett J."/>
            <person name="Yang X."/>
            <person name="Ye C.Y."/>
            <person name="Mauro-Herrera M."/>
            <person name="Wang L."/>
            <person name="Li P."/>
            <person name="Sharma M."/>
            <person name="Sharma R."/>
            <person name="Ronald P.C."/>
            <person name="Panaud O."/>
            <person name="Kellogg E.A."/>
            <person name="Brutnell T.P."/>
            <person name="Doust A.N."/>
            <person name="Tuskan G.A."/>
            <person name="Rokhsar D."/>
            <person name="Devos K.M."/>
        </authorList>
    </citation>
    <scope>NUCLEOTIDE SEQUENCE [LARGE SCALE GENOMIC DNA]</scope>
    <source>
        <strain evidence="4">Yugu1</strain>
    </source>
</reference>
<name>A0A368PUG4_SETIT</name>
<organism evidence="4">
    <name type="scientific">Setaria italica</name>
    <name type="common">Foxtail millet</name>
    <name type="synonym">Panicum italicum</name>
    <dbReference type="NCBI Taxonomy" id="4555"/>
    <lineage>
        <taxon>Eukaryota</taxon>
        <taxon>Viridiplantae</taxon>
        <taxon>Streptophyta</taxon>
        <taxon>Embryophyta</taxon>
        <taxon>Tracheophyta</taxon>
        <taxon>Spermatophyta</taxon>
        <taxon>Magnoliopsida</taxon>
        <taxon>Liliopsida</taxon>
        <taxon>Poales</taxon>
        <taxon>Poaceae</taxon>
        <taxon>PACMAD clade</taxon>
        <taxon>Panicoideae</taxon>
        <taxon>Panicodae</taxon>
        <taxon>Paniceae</taxon>
        <taxon>Cenchrinae</taxon>
        <taxon>Setaria</taxon>
    </lineage>
</organism>
<keyword evidence="1" id="KW-0175">Coiled coil</keyword>
<protein>
    <recommendedName>
        <fullName evidence="5">DUF641 domain-containing protein</fullName>
    </recommendedName>
</protein>
<keyword evidence="3" id="KW-0732">Signal</keyword>
<dbReference type="AlphaFoldDB" id="A0A368PUG4"/>
<feature type="chain" id="PRO_5016579369" description="DUF641 domain-containing protein" evidence="3">
    <location>
        <begin position="18"/>
        <end position="283"/>
    </location>
</feature>
<reference evidence="4" key="2">
    <citation type="submission" date="2015-07" db="EMBL/GenBank/DDBJ databases">
        <authorList>
            <person name="Noorani M."/>
        </authorList>
    </citation>
    <scope>NUCLEOTIDE SEQUENCE</scope>
    <source>
        <strain evidence="4">Yugu1</strain>
    </source>
</reference>
<feature type="region of interest" description="Disordered" evidence="2">
    <location>
        <begin position="62"/>
        <end position="158"/>
    </location>
</feature>
<dbReference type="OrthoDB" id="10631157at2759"/>
<sequence>MPHRVAALLVLLPLAAASEKAADAPVAGASAEAEAALLERHAAQLARLEELAESLDRFVRARQIPGPGSPAAGRPRRPSGTVVAPRRGWQSPSAGPSGPSGFTSRSNSGSELARRPDTEATRRQAGARERETTKSEIRSRVALEPLAEEPGSGEEDAAWRRSGLHAALHRWARLLSGGAAGDDARPAADLRVLLPCSPAPSPPSGSSRAFHATTSYIEQFRATTGCGKLENGAIKSMYYASGRVRLSMLQNPSSGGGGVIGGVGRAHEGSFVLWQLGPSMWLV</sequence>
<dbReference type="STRING" id="4555.A0A368PUG4"/>
<gene>
    <name evidence="4" type="ORF">SETIT_2G013900v2</name>
</gene>
<feature type="signal peptide" evidence="3">
    <location>
        <begin position="1"/>
        <end position="17"/>
    </location>
</feature>
<evidence type="ECO:0008006" key="5">
    <source>
        <dbReference type="Google" id="ProtNLM"/>
    </source>
</evidence>
<feature type="compositionally biased region" description="Basic and acidic residues" evidence="2">
    <location>
        <begin position="112"/>
        <end position="141"/>
    </location>
</feature>
<dbReference type="EMBL" id="CM003529">
    <property type="protein sequence ID" value="RCV09269.1"/>
    <property type="molecule type" value="Genomic_DNA"/>
</dbReference>
<accession>A0A368PUG4</accession>
<evidence type="ECO:0000256" key="3">
    <source>
        <dbReference type="SAM" id="SignalP"/>
    </source>
</evidence>
<evidence type="ECO:0000256" key="1">
    <source>
        <dbReference type="SAM" id="Coils"/>
    </source>
</evidence>
<proteinExistence type="predicted"/>
<feature type="compositionally biased region" description="Low complexity" evidence="2">
    <location>
        <begin position="91"/>
        <end position="101"/>
    </location>
</feature>